<keyword evidence="1" id="KW-0560">Oxidoreductase</keyword>
<gene>
    <name evidence="2" type="ORF">SAMN05421835_12576</name>
</gene>
<accession>A0A1I4AVC9</accession>
<organism evidence="2 3">
    <name type="scientific">Amycolatopsis sacchari</name>
    <dbReference type="NCBI Taxonomy" id="115433"/>
    <lineage>
        <taxon>Bacteria</taxon>
        <taxon>Bacillati</taxon>
        <taxon>Actinomycetota</taxon>
        <taxon>Actinomycetes</taxon>
        <taxon>Pseudonocardiales</taxon>
        <taxon>Pseudonocardiaceae</taxon>
        <taxon>Amycolatopsis</taxon>
    </lineage>
</organism>
<dbReference type="AlphaFoldDB" id="A0A1I4AVC9"/>
<proteinExistence type="predicted"/>
<evidence type="ECO:0000313" key="2">
    <source>
        <dbReference type="EMBL" id="SFK60415.1"/>
    </source>
</evidence>
<dbReference type="EMBL" id="FORP01000025">
    <property type="protein sequence ID" value="SFK60415.1"/>
    <property type="molecule type" value="Genomic_DNA"/>
</dbReference>
<protein>
    <submittedName>
        <fullName evidence="2">Short-chain dehydrogenase</fullName>
    </submittedName>
</protein>
<dbReference type="InterPro" id="IPR002347">
    <property type="entry name" value="SDR_fam"/>
</dbReference>
<dbReference type="RefSeq" id="WP_091514493.1">
    <property type="nucleotide sequence ID" value="NZ_CBDQZW010000030.1"/>
</dbReference>
<dbReference type="Pfam" id="PF00106">
    <property type="entry name" value="adh_short"/>
    <property type="match status" value="1"/>
</dbReference>
<name>A0A1I4AVC9_9PSEU</name>
<keyword evidence="3" id="KW-1185">Reference proteome</keyword>
<evidence type="ECO:0000313" key="3">
    <source>
        <dbReference type="Proteomes" id="UP000199025"/>
    </source>
</evidence>
<dbReference type="OrthoDB" id="3237043at2"/>
<sequence length="281" mass="29400">MAEKAVVTGGTGGIGLEVARELARRGYAVTVVGRDEWRGKRVADSLGRDARFLRADLSSLAEVRVLGARLAAEGPLRLLINNVGGMWVRRWETVDGIEAAFALNHLSPLVLTEALLDALQAGAPSRIVDVTSSSITAAMTLGVPEYDEVDVPGEYYGMAVSGRAKLAHLAAVLELAERLRGTGVSVFAADPGAAATPNAAEMEPEILPPPLRPLWDTVWQGVQRPAAEVIAPIIHAATAPGLETGTVFDADLAPANALTAPLTPELVAAARGLTERVLRAG</sequence>
<dbReference type="PRINTS" id="PR00081">
    <property type="entry name" value="GDHRDH"/>
</dbReference>
<dbReference type="STRING" id="115433.SAMN05421835_12576"/>
<dbReference type="InterPro" id="IPR036291">
    <property type="entry name" value="NAD(P)-bd_dom_sf"/>
</dbReference>
<evidence type="ECO:0000256" key="1">
    <source>
        <dbReference type="ARBA" id="ARBA00023002"/>
    </source>
</evidence>
<dbReference type="GO" id="GO:0016491">
    <property type="term" value="F:oxidoreductase activity"/>
    <property type="evidence" value="ECO:0007669"/>
    <property type="project" value="UniProtKB-KW"/>
</dbReference>
<dbReference type="Gene3D" id="3.40.50.720">
    <property type="entry name" value="NAD(P)-binding Rossmann-like Domain"/>
    <property type="match status" value="1"/>
</dbReference>
<dbReference type="Proteomes" id="UP000199025">
    <property type="component" value="Unassembled WGS sequence"/>
</dbReference>
<dbReference type="PANTHER" id="PTHR43157:SF31">
    <property type="entry name" value="PHOSPHATIDYLINOSITOL-GLYCAN BIOSYNTHESIS CLASS F PROTEIN"/>
    <property type="match status" value="1"/>
</dbReference>
<dbReference type="PANTHER" id="PTHR43157">
    <property type="entry name" value="PHOSPHATIDYLINOSITOL-GLYCAN BIOSYNTHESIS CLASS F PROTEIN-RELATED"/>
    <property type="match status" value="1"/>
</dbReference>
<dbReference type="SUPFAM" id="SSF51735">
    <property type="entry name" value="NAD(P)-binding Rossmann-fold domains"/>
    <property type="match status" value="1"/>
</dbReference>
<reference evidence="2 3" key="1">
    <citation type="submission" date="2016-10" db="EMBL/GenBank/DDBJ databases">
        <authorList>
            <person name="de Groot N.N."/>
        </authorList>
    </citation>
    <scope>NUCLEOTIDE SEQUENCE [LARGE SCALE GENOMIC DNA]</scope>
    <source>
        <strain evidence="2 3">DSM 44468</strain>
    </source>
</reference>